<evidence type="ECO:0000313" key="11">
    <source>
        <dbReference type="EMBL" id="GGI90144.1"/>
    </source>
</evidence>
<keyword evidence="3" id="KW-0805">Transcription regulation</keyword>
<evidence type="ECO:0000256" key="6">
    <source>
        <dbReference type="ARBA" id="ARBA00058362"/>
    </source>
</evidence>
<keyword evidence="4" id="KW-0238">DNA-binding</keyword>
<comment type="function">
    <text evidence="6">Repressor which binds to the hutP region in the histidine utilization (hut) operon. It blocks the expression of all the hut genes in the absence of inducer.</text>
</comment>
<dbReference type="FunFam" id="3.40.1410.10:FF:000004">
    <property type="entry name" value="Histidine utilization repressor"/>
    <property type="match status" value="1"/>
</dbReference>
<evidence type="ECO:0000256" key="1">
    <source>
        <dbReference type="ARBA" id="ARBA00022491"/>
    </source>
</evidence>
<dbReference type="InterPro" id="IPR050679">
    <property type="entry name" value="Bact_HTH_transcr_reg"/>
</dbReference>
<dbReference type="InterPro" id="IPR000524">
    <property type="entry name" value="Tscrpt_reg_HTH_GntR"/>
</dbReference>
<dbReference type="Gene3D" id="1.10.10.10">
    <property type="entry name" value="Winged helix-like DNA-binding domain superfamily/Winged helix DNA-binding domain"/>
    <property type="match status" value="1"/>
</dbReference>
<evidence type="ECO:0000256" key="2">
    <source>
        <dbReference type="ARBA" id="ARBA00022808"/>
    </source>
</evidence>
<dbReference type="Pfam" id="PF07702">
    <property type="entry name" value="UTRA"/>
    <property type="match status" value="1"/>
</dbReference>
<accession>A0A917NEI7</accession>
<dbReference type="InterPro" id="IPR011663">
    <property type="entry name" value="UTRA"/>
</dbReference>
<dbReference type="AlphaFoldDB" id="A0A917NEI7"/>
<dbReference type="GO" id="GO:0003677">
    <property type="term" value="F:DNA binding"/>
    <property type="evidence" value="ECO:0007669"/>
    <property type="project" value="UniProtKB-UniRule"/>
</dbReference>
<dbReference type="InterPro" id="IPR010248">
    <property type="entry name" value="His_ut_repres"/>
</dbReference>
<evidence type="ECO:0000256" key="7">
    <source>
        <dbReference type="ARBA" id="ARBA00060686"/>
    </source>
</evidence>
<dbReference type="PROSITE" id="PS50949">
    <property type="entry name" value="HTH_GNTR"/>
    <property type="match status" value="1"/>
</dbReference>
<keyword evidence="5" id="KW-0804">Transcription</keyword>
<evidence type="ECO:0000256" key="4">
    <source>
        <dbReference type="ARBA" id="ARBA00023125"/>
    </source>
</evidence>
<dbReference type="GO" id="GO:0045892">
    <property type="term" value="P:negative regulation of DNA-templated transcription"/>
    <property type="evidence" value="ECO:0007669"/>
    <property type="project" value="UniProtKB-UniRule"/>
</dbReference>
<sequence>MSKAKYHQIKMHITAKIEQGLWPAHQRLPSENEFATQFNCSRMTARRAVTELCEAGVLVRSQGLGTFVSELKSQSSMMAIRNIADEIMQRGHGYSVTQLQLQRIPADAATAIALGLEEGVSVFFSLLVHAEQGEPIQLEERYVNPLLIPEYLQQDFQAQTPHEYLSRIAPLTQGQHTVEAVTASPRQQQQLAIDSTEPCLLITRRTWSSQGAVSFARLLHPGSRFRLGGQIQI</sequence>
<keyword evidence="2" id="KW-0369">Histidine metabolism</keyword>
<dbReference type="SMART" id="SM00345">
    <property type="entry name" value="HTH_GNTR"/>
    <property type="match status" value="1"/>
</dbReference>
<proteinExistence type="predicted"/>
<comment type="pathway">
    <text evidence="7">Amino-acid degradation; L-histidine degradation into L-glutamate [regulation].</text>
</comment>
<reference evidence="11" key="1">
    <citation type="journal article" date="2014" name="Int. J. Syst. Evol. Microbiol.">
        <title>Complete genome sequence of Corynebacterium casei LMG S-19264T (=DSM 44701T), isolated from a smear-ripened cheese.</title>
        <authorList>
            <consortium name="US DOE Joint Genome Institute (JGI-PGF)"/>
            <person name="Walter F."/>
            <person name="Albersmeier A."/>
            <person name="Kalinowski J."/>
            <person name="Ruckert C."/>
        </authorList>
    </citation>
    <scope>NUCLEOTIDE SEQUENCE</scope>
    <source>
        <strain evidence="11">JCM 30804</strain>
    </source>
</reference>
<dbReference type="PANTHER" id="PTHR44846">
    <property type="entry name" value="MANNOSYL-D-GLYCERATE TRANSPORT/METABOLISM SYSTEM REPRESSOR MNGR-RELATED"/>
    <property type="match status" value="1"/>
</dbReference>
<evidence type="ECO:0000313" key="12">
    <source>
        <dbReference type="Proteomes" id="UP000613743"/>
    </source>
</evidence>
<dbReference type="GO" id="GO:0006547">
    <property type="term" value="P:L-histidine metabolic process"/>
    <property type="evidence" value="ECO:0007669"/>
    <property type="project" value="UniProtKB-UniRule"/>
</dbReference>
<dbReference type="PANTHER" id="PTHR44846:SF16">
    <property type="entry name" value="TRANSCRIPTIONAL REGULATOR PHNF-RELATED"/>
    <property type="match status" value="1"/>
</dbReference>
<gene>
    <name evidence="11" type="primary">hutC</name>
    <name evidence="11" type="ORF">GCM10009332_29370</name>
</gene>
<dbReference type="InterPro" id="IPR036390">
    <property type="entry name" value="WH_DNA-bd_sf"/>
</dbReference>
<dbReference type="RefSeq" id="WP_188922302.1">
    <property type="nucleotide sequence ID" value="NZ_BMPZ01000010.1"/>
</dbReference>
<evidence type="ECO:0000259" key="10">
    <source>
        <dbReference type="PROSITE" id="PS50949"/>
    </source>
</evidence>
<feature type="domain" description="HTH gntR-type" evidence="10">
    <location>
        <begin position="3"/>
        <end position="71"/>
    </location>
</feature>
<protein>
    <recommendedName>
        <fullName evidence="8 9">Histidine utilization repressor</fullName>
    </recommendedName>
</protein>
<keyword evidence="1" id="KW-0678">Repressor</keyword>
<dbReference type="SUPFAM" id="SSF64288">
    <property type="entry name" value="Chorismate lyase-like"/>
    <property type="match status" value="1"/>
</dbReference>
<evidence type="ECO:0000256" key="3">
    <source>
        <dbReference type="ARBA" id="ARBA00023015"/>
    </source>
</evidence>
<dbReference type="InterPro" id="IPR028978">
    <property type="entry name" value="Chorismate_lyase_/UTRA_dom_sf"/>
</dbReference>
<dbReference type="NCBIfam" id="TIGR02018">
    <property type="entry name" value="his_ut_repres"/>
    <property type="match status" value="1"/>
</dbReference>
<dbReference type="SUPFAM" id="SSF46785">
    <property type="entry name" value="Winged helix' DNA-binding domain"/>
    <property type="match status" value="1"/>
</dbReference>
<evidence type="ECO:0000256" key="8">
    <source>
        <dbReference type="ARBA" id="ARBA00071620"/>
    </source>
</evidence>
<organism evidence="11 12">
    <name type="scientific">Shewanella gelidii</name>
    <dbReference type="NCBI Taxonomy" id="1642821"/>
    <lineage>
        <taxon>Bacteria</taxon>
        <taxon>Pseudomonadati</taxon>
        <taxon>Pseudomonadota</taxon>
        <taxon>Gammaproteobacteria</taxon>
        <taxon>Alteromonadales</taxon>
        <taxon>Shewanellaceae</taxon>
        <taxon>Shewanella</taxon>
    </lineage>
</organism>
<dbReference type="PRINTS" id="PR00035">
    <property type="entry name" value="HTHGNTR"/>
</dbReference>
<dbReference type="SMART" id="SM00866">
    <property type="entry name" value="UTRA"/>
    <property type="match status" value="1"/>
</dbReference>
<reference evidence="11" key="2">
    <citation type="submission" date="2020-09" db="EMBL/GenBank/DDBJ databases">
        <authorList>
            <person name="Sun Q."/>
            <person name="Ohkuma M."/>
        </authorList>
    </citation>
    <scope>NUCLEOTIDE SEQUENCE</scope>
    <source>
        <strain evidence="11">JCM 30804</strain>
    </source>
</reference>
<name>A0A917NEI7_9GAMM</name>
<dbReference type="CDD" id="cd07377">
    <property type="entry name" value="WHTH_GntR"/>
    <property type="match status" value="1"/>
</dbReference>
<dbReference type="EMBL" id="BMPZ01000010">
    <property type="protein sequence ID" value="GGI90144.1"/>
    <property type="molecule type" value="Genomic_DNA"/>
</dbReference>
<dbReference type="Gene3D" id="3.40.1410.10">
    <property type="entry name" value="Chorismate lyase-like"/>
    <property type="match status" value="1"/>
</dbReference>
<evidence type="ECO:0000256" key="9">
    <source>
        <dbReference type="NCBIfam" id="TIGR02018"/>
    </source>
</evidence>
<dbReference type="FunFam" id="1.10.10.10:FF:000079">
    <property type="entry name" value="GntR family transcriptional regulator"/>
    <property type="match status" value="1"/>
</dbReference>
<dbReference type="InterPro" id="IPR036388">
    <property type="entry name" value="WH-like_DNA-bd_sf"/>
</dbReference>
<dbReference type="Pfam" id="PF00392">
    <property type="entry name" value="GntR"/>
    <property type="match status" value="1"/>
</dbReference>
<dbReference type="GO" id="GO:0003700">
    <property type="term" value="F:DNA-binding transcription factor activity"/>
    <property type="evidence" value="ECO:0007669"/>
    <property type="project" value="UniProtKB-UniRule"/>
</dbReference>
<dbReference type="Proteomes" id="UP000613743">
    <property type="component" value="Unassembled WGS sequence"/>
</dbReference>
<comment type="caution">
    <text evidence="11">The sequence shown here is derived from an EMBL/GenBank/DDBJ whole genome shotgun (WGS) entry which is preliminary data.</text>
</comment>
<evidence type="ECO:0000256" key="5">
    <source>
        <dbReference type="ARBA" id="ARBA00023163"/>
    </source>
</evidence>
<keyword evidence="12" id="KW-1185">Reference proteome</keyword>